<evidence type="ECO:0000313" key="2">
    <source>
        <dbReference type="Proteomes" id="UP000073492"/>
    </source>
</evidence>
<reference evidence="1 2" key="1">
    <citation type="submission" date="2015-07" db="EMBL/GenBank/DDBJ databases">
        <title>Comparative genomics of the Sigatoka disease complex on banana suggests a link between parallel evolutionary changes in Pseudocercospora fijiensis and Pseudocercospora eumusae and increased virulence on the banana host.</title>
        <authorList>
            <person name="Chang T.-C."/>
            <person name="Salvucci A."/>
            <person name="Crous P.W."/>
            <person name="Stergiopoulos I."/>
        </authorList>
    </citation>
    <scope>NUCLEOTIDE SEQUENCE [LARGE SCALE GENOMIC DNA]</scope>
    <source>
        <strain evidence="1 2">CBS 116634</strain>
    </source>
</reference>
<proteinExistence type="predicted"/>
<protein>
    <submittedName>
        <fullName evidence="1">Uncharacterized protein</fullName>
    </submittedName>
</protein>
<accession>A0A139ISZ4</accession>
<evidence type="ECO:0000313" key="1">
    <source>
        <dbReference type="EMBL" id="KXT17740.1"/>
    </source>
</evidence>
<sequence>MISGSFEQGCILACYRSSELLHFASHGIYEQRASDSPVRPCDLRFHDILGYNLSLPKSDLFHISCQQPALTRAPPSLFAYSSSILSSNSFSAAASALPG</sequence>
<dbReference type="AlphaFoldDB" id="A0A139ISZ4"/>
<organism evidence="1 2">
    <name type="scientific">Pseudocercospora musae</name>
    <dbReference type="NCBI Taxonomy" id="113226"/>
    <lineage>
        <taxon>Eukaryota</taxon>
        <taxon>Fungi</taxon>
        <taxon>Dikarya</taxon>
        <taxon>Ascomycota</taxon>
        <taxon>Pezizomycotina</taxon>
        <taxon>Dothideomycetes</taxon>
        <taxon>Dothideomycetidae</taxon>
        <taxon>Mycosphaerellales</taxon>
        <taxon>Mycosphaerellaceae</taxon>
        <taxon>Pseudocercospora</taxon>
    </lineage>
</organism>
<gene>
    <name evidence="1" type="ORF">AC579_3629</name>
</gene>
<name>A0A139ISZ4_9PEZI</name>
<dbReference type="EMBL" id="LFZO01000015">
    <property type="protein sequence ID" value="KXT17740.1"/>
    <property type="molecule type" value="Genomic_DNA"/>
</dbReference>
<comment type="caution">
    <text evidence="1">The sequence shown here is derived from an EMBL/GenBank/DDBJ whole genome shotgun (WGS) entry which is preliminary data.</text>
</comment>
<keyword evidence="2" id="KW-1185">Reference proteome</keyword>
<dbReference type="Proteomes" id="UP000073492">
    <property type="component" value="Unassembled WGS sequence"/>
</dbReference>